<name>A0A085WKH5_9BACT</name>
<dbReference type="AlphaFoldDB" id="A0A085WKH5"/>
<dbReference type="InterPro" id="IPR004358">
    <property type="entry name" value="Sig_transdc_His_kin-like_C"/>
</dbReference>
<evidence type="ECO:0000256" key="3">
    <source>
        <dbReference type="ARBA" id="ARBA00022553"/>
    </source>
</evidence>
<dbReference type="PRINTS" id="PR00344">
    <property type="entry name" value="BCTRLSENSOR"/>
</dbReference>
<dbReference type="PATRIC" id="fig|394096.3.peg.3465"/>
<evidence type="ECO:0000256" key="4">
    <source>
        <dbReference type="SAM" id="Coils"/>
    </source>
</evidence>
<organism evidence="8 9">
    <name type="scientific">Hyalangium minutum</name>
    <dbReference type="NCBI Taxonomy" id="394096"/>
    <lineage>
        <taxon>Bacteria</taxon>
        <taxon>Pseudomonadati</taxon>
        <taxon>Myxococcota</taxon>
        <taxon>Myxococcia</taxon>
        <taxon>Myxococcales</taxon>
        <taxon>Cystobacterineae</taxon>
        <taxon>Archangiaceae</taxon>
        <taxon>Hyalangium</taxon>
    </lineage>
</organism>
<keyword evidence="4" id="KW-0175">Coiled coil</keyword>
<feature type="domain" description="PAS" evidence="6">
    <location>
        <begin position="440"/>
        <end position="510"/>
    </location>
</feature>
<dbReference type="InterPro" id="IPR013655">
    <property type="entry name" value="PAS_fold_3"/>
</dbReference>
<evidence type="ECO:0000259" key="7">
    <source>
        <dbReference type="PROSITE" id="PS50113"/>
    </source>
</evidence>
<dbReference type="InterPro" id="IPR001610">
    <property type="entry name" value="PAC"/>
</dbReference>
<dbReference type="InterPro" id="IPR029016">
    <property type="entry name" value="GAF-like_dom_sf"/>
</dbReference>
<dbReference type="NCBIfam" id="TIGR00229">
    <property type="entry name" value="sensory_box"/>
    <property type="match status" value="2"/>
</dbReference>
<dbReference type="PROSITE" id="PS50112">
    <property type="entry name" value="PAS"/>
    <property type="match status" value="3"/>
</dbReference>
<feature type="coiled-coil region" evidence="4">
    <location>
        <begin position="550"/>
        <end position="581"/>
    </location>
</feature>
<evidence type="ECO:0000313" key="8">
    <source>
        <dbReference type="EMBL" id="KFE68188.1"/>
    </source>
</evidence>
<keyword evidence="8" id="KW-0808">Transferase</keyword>
<sequence>MSPPRESSAGASAARASLEEQLESTQRLLHALAQVHADYITHGDHRALFERLLSLMVELSRSGRGFIAELRSSLEETASLQLLAAQGWKTLPLKDLEAHVAHVLRSGAAQRIPDPGSTVESPPELLALPFMLQDKVVGVVGLGPRMDGDDTCLVDFLQPVLTTCGTLLHAQRETERRHLNEQALLAQQAQLRKLALVAARTDNAVIITDARGDIEWVNEGFTRITGYTLQEVLGQKPGTLLQGPGTNPKDIEAMRRSLSRAEGITVELLNYGKSGKPYWNLIEIQPVHDEQGTLVQFVAIESDVTARRQLEQQAAESTELLRLAMESTADGIWDWDLPSGILKTNARWMTMLGYEPAPQTTLEFWSTQLCHPEDLPEVNQRLNAHIEGRTPMFEYEHRLRHKDGHYLWILGRAKVIARDAQGKALRIVGTNVDVTSRKRAEEQLQAFIQAIPDMLFRVRRDGVCLAFKESLIEPPWRRPEEFIGKNLFRMLPKPVVASLQAALERVCQDSSLEIFEYSLEQAFGIQQFEARVVPIGPDEGMCIVRNITVRKALEDQRRRQREELEERVRQATRELESRQAQLIQSEKLASLGQMAASIAHEINNPVGFVSSNISTLGVYTSVLRRLIELYQQVEEHLGSDIPDAAASPLEEIRALRRQERLEEILQDTDELLSESREGMIRIREFIQDLKTFVREEAGTAQQADLNKLLQVTLRMLRHELKYKTQVRLDFGPLPLVRCYPTQLNQVFVNLLVNAVQAIEQRGEIHITTRREGNDVVIRIKDSGRGMSPETKARLFTPFFTTKPAGEGTGLGLSICYAIINRHKGRIEVDSELGRGTTFSVHVPLVEA</sequence>
<dbReference type="Pfam" id="PF08447">
    <property type="entry name" value="PAS_3"/>
    <property type="match status" value="1"/>
</dbReference>
<dbReference type="InterPro" id="IPR003661">
    <property type="entry name" value="HisK_dim/P_dom"/>
</dbReference>
<dbReference type="InterPro" id="IPR005467">
    <property type="entry name" value="His_kinase_dom"/>
</dbReference>
<keyword evidence="9" id="KW-1185">Reference proteome</keyword>
<dbReference type="Gene3D" id="1.10.287.130">
    <property type="match status" value="1"/>
</dbReference>
<dbReference type="InterPro" id="IPR003594">
    <property type="entry name" value="HATPase_dom"/>
</dbReference>
<dbReference type="SUPFAM" id="SSF55874">
    <property type="entry name" value="ATPase domain of HSP90 chaperone/DNA topoisomerase II/histidine kinase"/>
    <property type="match status" value="1"/>
</dbReference>
<dbReference type="STRING" id="394096.DB31_7425"/>
<dbReference type="InterPro" id="IPR000700">
    <property type="entry name" value="PAS-assoc_C"/>
</dbReference>
<dbReference type="SUPFAM" id="SSF55781">
    <property type="entry name" value="GAF domain-like"/>
    <property type="match status" value="1"/>
</dbReference>
<dbReference type="CDD" id="cd00130">
    <property type="entry name" value="PAS"/>
    <property type="match status" value="2"/>
</dbReference>
<evidence type="ECO:0000259" key="6">
    <source>
        <dbReference type="PROSITE" id="PS50112"/>
    </source>
</evidence>
<dbReference type="EMBL" id="JMCB01000006">
    <property type="protein sequence ID" value="KFE68188.1"/>
    <property type="molecule type" value="Genomic_DNA"/>
</dbReference>
<feature type="domain" description="PAS" evidence="6">
    <location>
        <begin position="317"/>
        <end position="389"/>
    </location>
</feature>
<dbReference type="SMART" id="SM00387">
    <property type="entry name" value="HATPase_c"/>
    <property type="match status" value="1"/>
</dbReference>
<dbReference type="Gene3D" id="3.30.450.20">
    <property type="entry name" value="PAS domain"/>
    <property type="match status" value="3"/>
</dbReference>
<dbReference type="PROSITE" id="PS50109">
    <property type="entry name" value="HIS_KIN"/>
    <property type="match status" value="1"/>
</dbReference>
<dbReference type="Pfam" id="PF02518">
    <property type="entry name" value="HATPase_c"/>
    <property type="match status" value="1"/>
</dbReference>
<feature type="domain" description="PAC" evidence="7">
    <location>
        <begin position="393"/>
        <end position="446"/>
    </location>
</feature>
<reference evidence="8 9" key="1">
    <citation type="submission" date="2014-04" db="EMBL/GenBank/DDBJ databases">
        <title>Genome assembly of Hyalangium minutum DSM 14724.</title>
        <authorList>
            <person name="Sharma G."/>
            <person name="Subramanian S."/>
        </authorList>
    </citation>
    <scope>NUCLEOTIDE SEQUENCE [LARGE SCALE GENOMIC DNA]</scope>
    <source>
        <strain evidence="8 9">DSM 14724</strain>
    </source>
</reference>
<dbReference type="GO" id="GO:0000155">
    <property type="term" value="F:phosphorelay sensor kinase activity"/>
    <property type="evidence" value="ECO:0007669"/>
    <property type="project" value="InterPro"/>
</dbReference>
<dbReference type="Gene3D" id="3.30.450.40">
    <property type="match status" value="1"/>
</dbReference>
<evidence type="ECO:0000259" key="5">
    <source>
        <dbReference type="PROSITE" id="PS50109"/>
    </source>
</evidence>
<dbReference type="EC" id="2.7.13.3" evidence="2"/>
<protein>
    <recommendedName>
        <fullName evidence="2">histidine kinase</fullName>
        <ecNumber evidence="2">2.7.13.3</ecNumber>
    </recommendedName>
</protein>
<feature type="domain" description="Histidine kinase" evidence="5">
    <location>
        <begin position="597"/>
        <end position="846"/>
    </location>
</feature>
<evidence type="ECO:0000313" key="9">
    <source>
        <dbReference type="Proteomes" id="UP000028725"/>
    </source>
</evidence>
<accession>A0A085WKH5</accession>
<dbReference type="CDD" id="cd00082">
    <property type="entry name" value="HisKA"/>
    <property type="match status" value="1"/>
</dbReference>
<feature type="domain" description="PAC" evidence="7">
    <location>
        <begin position="262"/>
        <end position="316"/>
    </location>
</feature>
<dbReference type="Pfam" id="PF13426">
    <property type="entry name" value="PAS_9"/>
    <property type="match status" value="1"/>
</dbReference>
<dbReference type="InterPro" id="IPR036890">
    <property type="entry name" value="HATPase_C_sf"/>
</dbReference>
<keyword evidence="8" id="KW-0418">Kinase</keyword>
<dbReference type="InterPro" id="IPR035965">
    <property type="entry name" value="PAS-like_dom_sf"/>
</dbReference>
<dbReference type="PANTHER" id="PTHR43065">
    <property type="entry name" value="SENSOR HISTIDINE KINASE"/>
    <property type="match status" value="1"/>
</dbReference>
<dbReference type="InterPro" id="IPR000014">
    <property type="entry name" value="PAS"/>
</dbReference>
<dbReference type="RefSeq" id="WP_052420026.1">
    <property type="nucleotide sequence ID" value="NZ_JMCB01000006.1"/>
</dbReference>
<dbReference type="PANTHER" id="PTHR43065:SF50">
    <property type="entry name" value="HISTIDINE KINASE"/>
    <property type="match status" value="1"/>
</dbReference>
<dbReference type="SMART" id="SM00086">
    <property type="entry name" value="PAC"/>
    <property type="match status" value="2"/>
</dbReference>
<comment type="caution">
    <text evidence="8">The sequence shown here is derived from an EMBL/GenBank/DDBJ whole genome shotgun (WGS) entry which is preliminary data.</text>
</comment>
<gene>
    <name evidence="8" type="ORF">DB31_7425</name>
</gene>
<evidence type="ECO:0000256" key="2">
    <source>
        <dbReference type="ARBA" id="ARBA00012438"/>
    </source>
</evidence>
<dbReference type="SUPFAM" id="SSF55785">
    <property type="entry name" value="PYP-like sensor domain (PAS domain)"/>
    <property type="match status" value="3"/>
</dbReference>
<dbReference type="SMART" id="SM00091">
    <property type="entry name" value="PAS"/>
    <property type="match status" value="3"/>
</dbReference>
<dbReference type="Gene3D" id="2.10.70.100">
    <property type="match status" value="1"/>
</dbReference>
<dbReference type="Proteomes" id="UP000028725">
    <property type="component" value="Unassembled WGS sequence"/>
</dbReference>
<dbReference type="PROSITE" id="PS50113">
    <property type="entry name" value="PAC"/>
    <property type="match status" value="2"/>
</dbReference>
<dbReference type="Gene3D" id="3.30.565.10">
    <property type="entry name" value="Histidine kinase-like ATPase, C-terminal domain"/>
    <property type="match status" value="1"/>
</dbReference>
<evidence type="ECO:0000256" key="1">
    <source>
        <dbReference type="ARBA" id="ARBA00000085"/>
    </source>
</evidence>
<comment type="catalytic activity">
    <reaction evidence="1">
        <text>ATP + protein L-histidine = ADP + protein N-phospho-L-histidine.</text>
        <dbReference type="EC" id="2.7.13.3"/>
    </reaction>
</comment>
<proteinExistence type="predicted"/>
<keyword evidence="3" id="KW-0597">Phosphoprotein</keyword>
<feature type="domain" description="PAS" evidence="6">
    <location>
        <begin position="190"/>
        <end position="261"/>
    </location>
</feature>
<dbReference type="GO" id="GO:0005524">
    <property type="term" value="F:ATP binding"/>
    <property type="evidence" value="ECO:0007669"/>
    <property type="project" value="UniProtKB-KW"/>
</dbReference>